<keyword evidence="2" id="KW-0812">Transmembrane</keyword>
<sequence>MDMVSKIVNGNIKWIVFFMFITGCNAKYCYTTATGAYQCQYTYGGGETGEIAGYAIGGAVGLAVVIGIVVCCVTKCNKKKKPPRSRPTRVQVSEANRRDHMPAESMPMYGMFSMGAPPPLPEYAPPSYDSHNFNHPPPRTQVTVSAGQDSNSYSHPPPRAPPIAEHDPHIYSQPPPTVSFTVSSGHGLHDSGIGSQSNDLLPPAY</sequence>
<dbReference type="PROSITE" id="PS51257">
    <property type="entry name" value="PROKAR_LIPOPROTEIN"/>
    <property type="match status" value="1"/>
</dbReference>
<protein>
    <submittedName>
        <fullName evidence="4">CUB domain-containing protein 1-like</fullName>
    </submittedName>
</protein>
<dbReference type="RefSeq" id="XP_022301725.1">
    <property type="nucleotide sequence ID" value="XM_022446017.1"/>
</dbReference>
<evidence type="ECO:0000256" key="2">
    <source>
        <dbReference type="SAM" id="Phobius"/>
    </source>
</evidence>
<dbReference type="OrthoDB" id="10590731at2759"/>
<dbReference type="AlphaFoldDB" id="A0A8B8BEC0"/>
<dbReference type="Proteomes" id="UP000694844">
    <property type="component" value="Chromosome 8"/>
</dbReference>
<feature type="compositionally biased region" description="Polar residues" evidence="1">
    <location>
        <begin position="140"/>
        <end position="154"/>
    </location>
</feature>
<keyword evidence="3" id="KW-1185">Reference proteome</keyword>
<reference evidence="4" key="1">
    <citation type="submission" date="2025-08" db="UniProtKB">
        <authorList>
            <consortium name="RefSeq"/>
        </authorList>
    </citation>
    <scope>IDENTIFICATION</scope>
    <source>
        <tissue evidence="4">Whole sample</tissue>
    </source>
</reference>
<organism evidence="3 4">
    <name type="scientific">Crassostrea virginica</name>
    <name type="common">Eastern oyster</name>
    <dbReference type="NCBI Taxonomy" id="6565"/>
    <lineage>
        <taxon>Eukaryota</taxon>
        <taxon>Metazoa</taxon>
        <taxon>Spiralia</taxon>
        <taxon>Lophotrochozoa</taxon>
        <taxon>Mollusca</taxon>
        <taxon>Bivalvia</taxon>
        <taxon>Autobranchia</taxon>
        <taxon>Pteriomorphia</taxon>
        <taxon>Ostreida</taxon>
        <taxon>Ostreoidea</taxon>
        <taxon>Ostreidae</taxon>
        <taxon>Crassostrea</taxon>
    </lineage>
</organism>
<keyword evidence="2" id="KW-0472">Membrane</keyword>
<accession>A0A8B8BEC0</accession>
<evidence type="ECO:0000313" key="4">
    <source>
        <dbReference type="RefSeq" id="XP_022301725.1"/>
    </source>
</evidence>
<evidence type="ECO:0000256" key="1">
    <source>
        <dbReference type="SAM" id="MobiDB-lite"/>
    </source>
</evidence>
<feature type="compositionally biased region" description="Basic residues" evidence="1">
    <location>
        <begin position="78"/>
        <end position="87"/>
    </location>
</feature>
<dbReference type="GeneID" id="111109784"/>
<gene>
    <name evidence="4" type="primary">LOC111109784</name>
</gene>
<keyword evidence="2" id="KW-1133">Transmembrane helix</keyword>
<feature type="transmembrane region" description="Helical" evidence="2">
    <location>
        <begin position="51"/>
        <end position="74"/>
    </location>
</feature>
<evidence type="ECO:0000313" key="3">
    <source>
        <dbReference type="Proteomes" id="UP000694844"/>
    </source>
</evidence>
<feature type="region of interest" description="Disordered" evidence="1">
    <location>
        <begin position="78"/>
        <end position="98"/>
    </location>
</feature>
<name>A0A8B8BEC0_CRAVI</name>
<proteinExistence type="predicted"/>
<feature type="region of interest" description="Disordered" evidence="1">
    <location>
        <begin position="123"/>
        <end position="205"/>
    </location>
</feature>
<dbReference type="KEGG" id="cvn:111109784"/>